<gene>
    <name evidence="14" type="ORF">IAB90_02860</name>
</gene>
<evidence type="ECO:0000256" key="5">
    <source>
        <dbReference type="ARBA" id="ARBA00022692"/>
    </source>
</evidence>
<evidence type="ECO:0000256" key="2">
    <source>
        <dbReference type="ARBA" id="ARBA00004141"/>
    </source>
</evidence>
<evidence type="ECO:0000256" key="4">
    <source>
        <dbReference type="ARBA" id="ARBA00022670"/>
    </source>
</evidence>
<comment type="caution">
    <text evidence="14">The sequence shown here is derived from an EMBL/GenBank/DDBJ whole genome shotgun (WGS) entry which is preliminary data.</text>
</comment>
<evidence type="ECO:0000256" key="7">
    <source>
        <dbReference type="ARBA" id="ARBA00022801"/>
    </source>
</evidence>
<dbReference type="AlphaFoldDB" id="A0A9D1DAW8"/>
<dbReference type="GO" id="GO:0008237">
    <property type="term" value="F:metallopeptidase activity"/>
    <property type="evidence" value="ECO:0007669"/>
    <property type="project" value="UniProtKB-KW"/>
</dbReference>
<evidence type="ECO:0000256" key="6">
    <source>
        <dbReference type="ARBA" id="ARBA00022723"/>
    </source>
</evidence>
<keyword evidence="6" id="KW-0479">Metal-binding</keyword>
<keyword evidence="10" id="KW-0482">Metalloprotease</keyword>
<keyword evidence="4" id="KW-0645">Protease</keyword>
<dbReference type="PANTHER" id="PTHR39188:SF3">
    <property type="entry name" value="STAGE IV SPORULATION PROTEIN FB"/>
    <property type="match status" value="1"/>
</dbReference>
<keyword evidence="9 12" id="KW-1133">Transmembrane helix</keyword>
<keyword evidence="7" id="KW-0378">Hydrolase</keyword>
<protein>
    <recommendedName>
        <fullName evidence="13">Peptidase M50 domain-containing protein</fullName>
    </recommendedName>
</protein>
<evidence type="ECO:0000256" key="3">
    <source>
        <dbReference type="ARBA" id="ARBA00007931"/>
    </source>
</evidence>
<evidence type="ECO:0000256" key="11">
    <source>
        <dbReference type="ARBA" id="ARBA00023136"/>
    </source>
</evidence>
<keyword evidence="5 12" id="KW-0812">Transmembrane</keyword>
<name>A0A9D1DAW8_9FIRM</name>
<evidence type="ECO:0000259" key="13">
    <source>
        <dbReference type="Pfam" id="PF02163"/>
    </source>
</evidence>
<dbReference type="GO" id="GO:0016020">
    <property type="term" value="C:membrane"/>
    <property type="evidence" value="ECO:0007669"/>
    <property type="project" value="UniProtKB-SubCell"/>
</dbReference>
<dbReference type="EMBL" id="DVHB01000052">
    <property type="protein sequence ID" value="HIR39301.1"/>
    <property type="molecule type" value="Genomic_DNA"/>
</dbReference>
<keyword evidence="8" id="KW-0862">Zinc</keyword>
<comment type="similarity">
    <text evidence="3">Belongs to the peptidase M50B family.</text>
</comment>
<comment type="subcellular location">
    <subcellularLocation>
        <location evidence="2">Membrane</location>
        <topology evidence="2">Multi-pass membrane protein</topology>
    </subcellularLocation>
</comment>
<dbReference type="Pfam" id="PF02163">
    <property type="entry name" value="Peptidase_M50"/>
    <property type="match status" value="1"/>
</dbReference>
<reference evidence="14" key="1">
    <citation type="submission" date="2020-10" db="EMBL/GenBank/DDBJ databases">
        <authorList>
            <person name="Gilroy R."/>
        </authorList>
    </citation>
    <scope>NUCLEOTIDE SEQUENCE</scope>
    <source>
        <strain evidence="14">ChiW25-3613</strain>
    </source>
</reference>
<evidence type="ECO:0000256" key="1">
    <source>
        <dbReference type="ARBA" id="ARBA00001947"/>
    </source>
</evidence>
<feature type="domain" description="Peptidase M50" evidence="13">
    <location>
        <begin position="29"/>
        <end position="97"/>
    </location>
</feature>
<evidence type="ECO:0000256" key="8">
    <source>
        <dbReference type="ARBA" id="ARBA00022833"/>
    </source>
</evidence>
<evidence type="ECO:0000313" key="14">
    <source>
        <dbReference type="EMBL" id="HIR39301.1"/>
    </source>
</evidence>
<dbReference type="InterPro" id="IPR008915">
    <property type="entry name" value="Peptidase_M50"/>
</dbReference>
<feature type="transmembrane region" description="Helical" evidence="12">
    <location>
        <begin position="79"/>
        <end position="98"/>
    </location>
</feature>
<feature type="transmembrane region" description="Helical" evidence="12">
    <location>
        <begin position="6"/>
        <end position="30"/>
    </location>
</feature>
<sequence length="293" mass="32419">MKISIHPLFFAAGIAAAIFGGLPVFIIYTLTALVHECGHIFCAHSMGFSCERVKLMPYGAAAECEIDGISPADEIKLSLAGPLVNAAICVFLAGLWWFYPITYAYTDTVMAANAVTFLINILPAYPLDGGRVARCLLVKIMPERAANIVLRGVTVLVAIGLASLFFFTDMGINCISFGLFLLCSAFSKPPVASKINFAENKKLKRGLEMKYILADRSLTYRRAVRFLDDKKYVVFRTPEGDEVTQDELFEGFERCGVYDKVFGNTLSEESGCAADDFEEEEQAEQFYQSMYTK</sequence>
<reference evidence="14" key="2">
    <citation type="journal article" date="2021" name="PeerJ">
        <title>Extensive microbial diversity within the chicken gut microbiome revealed by metagenomics and culture.</title>
        <authorList>
            <person name="Gilroy R."/>
            <person name="Ravi A."/>
            <person name="Getino M."/>
            <person name="Pursley I."/>
            <person name="Horton D.L."/>
            <person name="Alikhan N.F."/>
            <person name="Baker D."/>
            <person name="Gharbi K."/>
            <person name="Hall N."/>
            <person name="Watson M."/>
            <person name="Adriaenssens E.M."/>
            <person name="Foster-Nyarko E."/>
            <person name="Jarju S."/>
            <person name="Secka A."/>
            <person name="Antonio M."/>
            <person name="Oren A."/>
            <person name="Chaudhuri R.R."/>
            <person name="La Ragione R."/>
            <person name="Hildebrand F."/>
            <person name="Pallen M.J."/>
        </authorList>
    </citation>
    <scope>NUCLEOTIDE SEQUENCE</scope>
    <source>
        <strain evidence="14">ChiW25-3613</strain>
    </source>
</reference>
<evidence type="ECO:0000256" key="12">
    <source>
        <dbReference type="SAM" id="Phobius"/>
    </source>
</evidence>
<comment type="cofactor">
    <cofactor evidence="1">
        <name>Zn(2+)</name>
        <dbReference type="ChEBI" id="CHEBI:29105"/>
    </cofactor>
</comment>
<evidence type="ECO:0000313" key="15">
    <source>
        <dbReference type="Proteomes" id="UP000824179"/>
    </source>
</evidence>
<dbReference type="GO" id="GO:0006508">
    <property type="term" value="P:proteolysis"/>
    <property type="evidence" value="ECO:0007669"/>
    <property type="project" value="UniProtKB-KW"/>
</dbReference>
<dbReference type="GO" id="GO:0046872">
    <property type="term" value="F:metal ion binding"/>
    <property type="evidence" value="ECO:0007669"/>
    <property type="project" value="UniProtKB-KW"/>
</dbReference>
<organism evidence="14 15">
    <name type="scientific">Candidatus Coproplasma stercoripullorum</name>
    <dbReference type="NCBI Taxonomy" id="2840751"/>
    <lineage>
        <taxon>Bacteria</taxon>
        <taxon>Bacillati</taxon>
        <taxon>Bacillota</taxon>
        <taxon>Clostridia</taxon>
        <taxon>Eubacteriales</taxon>
        <taxon>Candidatus Coproplasma</taxon>
    </lineage>
</organism>
<dbReference type="Proteomes" id="UP000824179">
    <property type="component" value="Unassembled WGS sequence"/>
</dbReference>
<feature type="transmembrane region" description="Helical" evidence="12">
    <location>
        <begin position="148"/>
        <end position="167"/>
    </location>
</feature>
<evidence type="ECO:0000256" key="9">
    <source>
        <dbReference type="ARBA" id="ARBA00022989"/>
    </source>
</evidence>
<dbReference type="PANTHER" id="PTHR39188">
    <property type="entry name" value="MEMBRANE-ASSOCIATED ZINC METALLOPROTEASE M50B"/>
    <property type="match status" value="1"/>
</dbReference>
<evidence type="ECO:0000256" key="10">
    <source>
        <dbReference type="ARBA" id="ARBA00023049"/>
    </source>
</evidence>
<accession>A0A9D1DAW8</accession>
<proteinExistence type="inferred from homology"/>
<keyword evidence="11 12" id="KW-0472">Membrane</keyword>